<reference evidence="8 9" key="1">
    <citation type="submission" date="2018-03" db="EMBL/GenBank/DDBJ databases">
        <title>Draft Genome Sequences of the Obligatory Marine Myxobacteria Enhygromyxa salina SWB005.</title>
        <authorList>
            <person name="Poehlein A."/>
            <person name="Moghaddam J.A."/>
            <person name="Harms H."/>
            <person name="Alanjari M."/>
            <person name="Koenig G.M."/>
            <person name="Daniel R."/>
            <person name="Schaeberle T.F."/>
        </authorList>
    </citation>
    <scope>NUCLEOTIDE SEQUENCE [LARGE SCALE GENOMIC DNA]</scope>
    <source>
        <strain evidence="8 9">SWB005</strain>
    </source>
</reference>
<accession>A0A2S9XGZ7</accession>
<dbReference type="EC" id="3.1.-.-" evidence="7"/>
<evidence type="ECO:0000256" key="5">
    <source>
        <dbReference type="ARBA" id="ARBA00022801"/>
    </source>
</evidence>
<dbReference type="InterPro" id="IPR002036">
    <property type="entry name" value="YbeY"/>
</dbReference>
<sequence>MPLLPTPYFFVSPQLRGRVAPRVVALLSRRTRRAGQCLGLDAAALRSLGLRIVEDEEMAELHLAYMDEPGPTDVLSFTPAAAGAPQAPGLPGSLGDIVIDWDAVERQAGAASSVARLNEATVLVVHGLVHLLGHDHGDRHEGRRMHRLEQRVLRTLHVADPPRPYAPRLLTAHETVHEAAPKRGSRARR</sequence>
<keyword evidence="7" id="KW-0690">Ribosome biogenesis</keyword>
<comment type="subcellular location">
    <subcellularLocation>
        <location evidence="7">Cytoplasm</location>
    </subcellularLocation>
</comment>
<dbReference type="AlphaFoldDB" id="A0A2S9XGZ7"/>
<gene>
    <name evidence="7 8" type="primary">ybeY</name>
    <name evidence="8" type="ORF">ENSA5_51720</name>
</gene>
<keyword evidence="4 7" id="KW-0255">Endonuclease</keyword>
<comment type="caution">
    <text evidence="8">The sequence shown here is derived from an EMBL/GenBank/DDBJ whole genome shotgun (WGS) entry which is preliminary data.</text>
</comment>
<proteinExistence type="inferred from homology"/>
<keyword evidence="9" id="KW-1185">Reference proteome</keyword>
<feature type="binding site" evidence="7">
    <location>
        <position position="136"/>
    </location>
    <ligand>
        <name>Zn(2+)</name>
        <dbReference type="ChEBI" id="CHEBI:29105"/>
        <note>catalytic</note>
    </ligand>
</feature>
<dbReference type="OrthoDB" id="9807740at2"/>
<name>A0A2S9XGZ7_9BACT</name>
<comment type="cofactor">
    <cofactor evidence="7">
        <name>Zn(2+)</name>
        <dbReference type="ChEBI" id="CHEBI:29105"/>
    </cofactor>
    <text evidence="7">Binds 1 zinc ion.</text>
</comment>
<dbReference type="RefSeq" id="WP_106394406.1">
    <property type="nucleotide sequence ID" value="NZ_PVNK01000227.1"/>
</dbReference>
<dbReference type="Proteomes" id="UP000237968">
    <property type="component" value="Unassembled WGS sequence"/>
</dbReference>
<keyword evidence="7" id="KW-0963">Cytoplasm</keyword>
<evidence type="ECO:0000256" key="6">
    <source>
        <dbReference type="ARBA" id="ARBA00022833"/>
    </source>
</evidence>
<dbReference type="Pfam" id="PF02130">
    <property type="entry name" value="YbeY"/>
    <property type="match status" value="1"/>
</dbReference>
<dbReference type="Gene3D" id="3.40.390.30">
    <property type="entry name" value="Metalloproteases ('zincins'), catalytic domain"/>
    <property type="match status" value="1"/>
</dbReference>
<dbReference type="GO" id="GO:0004521">
    <property type="term" value="F:RNA endonuclease activity"/>
    <property type="evidence" value="ECO:0007669"/>
    <property type="project" value="UniProtKB-UniRule"/>
</dbReference>
<keyword evidence="2 7" id="KW-0540">Nuclease</keyword>
<keyword evidence="3 7" id="KW-0479">Metal-binding</keyword>
<protein>
    <recommendedName>
        <fullName evidence="7">Endoribonuclease YbeY</fullName>
        <ecNumber evidence="7">3.1.-.-</ecNumber>
    </recommendedName>
</protein>
<dbReference type="NCBIfam" id="TIGR00043">
    <property type="entry name" value="rRNA maturation RNase YbeY"/>
    <property type="match status" value="1"/>
</dbReference>
<keyword evidence="6 7" id="KW-0862">Zinc</keyword>
<dbReference type="EMBL" id="PVNK01000227">
    <property type="protein sequence ID" value="PRP91961.1"/>
    <property type="molecule type" value="Genomic_DNA"/>
</dbReference>
<keyword evidence="5 7" id="KW-0378">Hydrolase</keyword>
<dbReference type="HAMAP" id="MF_00009">
    <property type="entry name" value="Endoribonucl_YbeY"/>
    <property type="match status" value="1"/>
</dbReference>
<feature type="binding site" evidence="7">
    <location>
        <position position="126"/>
    </location>
    <ligand>
        <name>Zn(2+)</name>
        <dbReference type="ChEBI" id="CHEBI:29105"/>
        <note>catalytic</note>
    </ligand>
</feature>
<dbReference type="GO" id="GO:0006364">
    <property type="term" value="P:rRNA processing"/>
    <property type="evidence" value="ECO:0007669"/>
    <property type="project" value="UniProtKB-UniRule"/>
</dbReference>
<dbReference type="PROSITE" id="PS01306">
    <property type="entry name" value="UPF0054"/>
    <property type="match status" value="1"/>
</dbReference>
<organism evidence="8 9">
    <name type="scientific">Enhygromyxa salina</name>
    <dbReference type="NCBI Taxonomy" id="215803"/>
    <lineage>
        <taxon>Bacteria</taxon>
        <taxon>Pseudomonadati</taxon>
        <taxon>Myxococcota</taxon>
        <taxon>Polyangia</taxon>
        <taxon>Nannocystales</taxon>
        <taxon>Nannocystaceae</taxon>
        <taxon>Enhygromyxa</taxon>
    </lineage>
</organism>
<comment type="function">
    <text evidence="7">Single strand-specific metallo-endoribonuclease involved in late-stage 70S ribosome quality control and in maturation of the 3' terminus of the 16S rRNA.</text>
</comment>
<evidence type="ECO:0000256" key="3">
    <source>
        <dbReference type="ARBA" id="ARBA00022723"/>
    </source>
</evidence>
<comment type="similarity">
    <text evidence="1 7">Belongs to the endoribonuclease YbeY family.</text>
</comment>
<feature type="binding site" evidence="7">
    <location>
        <position position="130"/>
    </location>
    <ligand>
        <name>Zn(2+)</name>
        <dbReference type="ChEBI" id="CHEBI:29105"/>
        <note>catalytic</note>
    </ligand>
</feature>
<dbReference type="PANTHER" id="PTHR46986:SF1">
    <property type="entry name" value="ENDORIBONUCLEASE YBEY, CHLOROPLASTIC"/>
    <property type="match status" value="1"/>
</dbReference>
<evidence type="ECO:0000313" key="9">
    <source>
        <dbReference type="Proteomes" id="UP000237968"/>
    </source>
</evidence>
<dbReference type="GO" id="GO:0008270">
    <property type="term" value="F:zinc ion binding"/>
    <property type="evidence" value="ECO:0007669"/>
    <property type="project" value="UniProtKB-UniRule"/>
</dbReference>
<evidence type="ECO:0000313" key="8">
    <source>
        <dbReference type="EMBL" id="PRP91961.1"/>
    </source>
</evidence>
<dbReference type="InterPro" id="IPR020549">
    <property type="entry name" value="YbeY_CS"/>
</dbReference>
<evidence type="ECO:0000256" key="2">
    <source>
        <dbReference type="ARBA" id="ARBA00022722"/>
    </source>
</evidence>
<dbReference type="GO" id="GO:0004222">
    <property type="term" value="F:metalloendopeptidase activity"/>
    <property type="evidence" value="ECO:0007669"/>
    <property type="project" value="InterPro"/>
</dbReference>
<evidence type="ECO:0000256" key="7">
    <source>
        <dbReference type="HAMAP-Rule" id="MF_00009"/>
    </source>
</evidence>
<dbReference type="GO" id="GO:0005737">
    <property type="term" value="C:cytoplasm"/>
    <property type="evidence" value="ECO:0007669"/>
    <property type="project" value="UniProtKB-SubCell"/>
</dbReference>
<evidence type="ECO:0000256" key="1">
    <source>
        <dbReference type="ARBA" id="ARBA00010875"/>
    </source>
</evidence>
<dbReference type="InterPro" id="IPR023091">
    <property type="entry name" value="MetalPrtase_cat_dom_sf_prd"/>
</dbReference>
<dbReference type="PANTHER" id="PTHR46986">
    <property type="entry name" value="ENDORIBONUCLEASE YBEY, CHLOROPLASTIC"/>
    <property type="match status" value="1"/>
</dbReference>
<evidence type="ECO:0000256" key="4">
    <source>
        <dbReference type="ARBA" id="ARBA00022759"/>
    </source>
</evidence>
<keyword evidence="7" id="KW-0698">rRNA processing</keyword>
<dbReference type="SUPFAM" id="SSF55486">
    <property type="entry name" value="Metalloproteases ('zincins'), catalytic domain"/>
    <property type="match status" value="1"/>
</dbReference>